<evidence type="ECO:0000313" key="6">
    <source>
        <dbReference type="Proteomes" id="UP001151287"/>
    </source>
</evidence>
<dbReference type="AlphaFoldDB" id="A0A9Q0CNQ4"/>
<name>A0A9Q0CNQ4_9POAL</name>
<dbReference type="PANTHER" id="PTHR21495">
    <property type="entry name" value="NUCLEOPORIN-RELATED"/>
    <property type="match status" value="1"/>
</dbReference>
<evidence type="ECO:0000313" key="5">
    <source>
        <dbReference type="EMBL" id="KAJ1697027.1"/>
    </source>
</evidence>
<comment type="caution">
    <text evidence="5">The sequence shown here is derived from an EMBL/GenBank/DDBJ whole genome shotgun (WGS) entry which is preliminary data.</text>
</comment>
<dbReference type="OrthoDB" id="675103at2759"/>
<evidence type="ECO:0000256" key="3">
    <source>
        <dbReference type="ARBA" id="ARBA00022525"/>
    </source>
</evidence>
<comment type="similarity">
    <text evidence="1 4">Belongs to the plant dirigent protein family.</text>
</comment>
<keyword evidence="4" id="KW-0052">Apoplast</keyword>
<dbReference type="InterPro" id="IPR044859">
    <property type="entry name" value="Allene_oxi_cyc_Dirigent"/>
</dbReference>
<dbReference type="InterPro" id="IPR004265">
    <property type="entry name" value="Dirigent"/>
</dbReference>
<organism evidence="5 6">
    <name type="scientific">Rhynchospora breviuscula</name>
    <dbReference type="NCBI Taxonomy" id="2022672"/>
    <lineage>
        <taxon>Eukaryota</taxon>
        <taxon>Viridiplantae</taxon>
        <taxon>Streptophyta</taxon>
        <taxon>Embryophyta</taxon>
        <taxon>Tracheophyta</taxon>
        <taxon>Spermatophyta</taxon>
        <taxon>Magnoliopsida</taxon>
        <taxon>Liliopsida</taxon>
        <taxon>Poales</taxon>
        <taxon>Cyperaceae</taxon>
        <taxon>Cyperoideae</taxon>
        <taxon>Rhynchosporeae</taxon>
        <taxon>Rhynchospora</taxon>
    </lineage>
</organism>
<dbReference type="GO" id="GO:0009699">
    <property type="term" value="P:phenylpropanoid biosynthetic process"/>
    <property type="evidence" value="ECO:0007669"/>
    <property type="project" value="UniProtKB-ARBA"/>
</dbReference>
<keyword evidence="3 4" id="KW-0964">Secreted</keyword>
<dbReference type="Pfam" id="PF03018">
    <property type="entry name" value="Dirigent"/>
    <property type="match status" value="1"/>
</dbReference>
<accession>A0A9Q0CNQ4</accession>
<dbReference type="GO" id="GO:0048046">
    <property type="term" value="C:apoplast"/>
    <property type="evidence" value="ECO:0007669"/>
    <property type="project" value="UniProtKB-SubCell"/>
</dbReference>
<proteinExistence type="inferred from homology"/>
<sequence>MSTFTTTVVENKLELVLYLHHIYNGDNATQKIVVQPNGVNSFGSIVAQDWPCYNNLDVSGAKLIARAQGTHTMTSKSGALSWYNSFSLLFQDGSRFPGSTLEVKGINVTEGEWSIVGGTGEFTNAQGTIYKSTVKTMANVDIVKITIHATYKPTKAGN</sequence>
<dbReference type="Gene3D" id="2.40.480.10">
    <property type="entry name" value="Allene oxide cyclase-like"/>
    <property type="match status" value="1"/>
</dbReference>
<gene>
    <name evidence="5" type="ORF">LUZ63_005539</name>
</gene>
<comment type="subunit">
    <text evidence="2 4">Homodimer.</text>
</comment>
<keyword evidence="6" id="KW-1185">Reference proteome</keyword>
<evidence type="ECO:0000256" key="4">
    <source>
        <dbReference type="RuleBase" id="RU363099"/>
    </source>
</evidence>
<comment type="subcellular location">
    <subcellularLocation>
        <location evidence="4">Secreted</location>
        <location evidence="4">Extracellular space</location>
        <location evidence="4">Apoplast</location>
    </subcellularLocation>
</comment>
<reference evidence="5" key="1">
    <citation type="journal article" date="2022" name="Cell">
        <title>Repeat-based holocentromeres influence genome architecture and karyotype evolution.</title>
        <authorList>
            <person name="Hofstatter P.G."/>
            <person name="Thangavel G."/>
            <person name="Lux T."/>
            <person name="Neumann P."/>
            <person name="Vondrak T."/>
            <person name="Novak P."/>
            <person name="Zhang M."/>
            <person name="Costa L."/>
            <person name="Castellani M."/>
            <person name="Scott A."/>
            <person name="Toegelov H."/>
            <person name="Fuchs J."/>
            <person name="Mata-Sucre Y."/>
            <person name="Dias Y."/>
            <person name="Vanzela A.L.L."/>
            <person name="Huettel B."/>
            <person name="Almeida C.C.S."/>
            <person name="Simkova H."/>
            <person name="Souza G."/>
            <person name="Pedrosa-Harand A."/>
            <person name="Macas J."/>
            <person name="Mayer K.F.X."/>
            <person name="Houben A."/>
            <person name="Marques A."/>
        </authorList>
    </citation>
    <scope>NUCLEOTIDE SEQUENCE</scope>
    <source>
        <strain evidence="5">RhyBre1mFocal</strain>
    </source>
</reference>
<comment type="function">
    <text evidence="4">Dirigent proteins impart stereoselectivity on the phenoxy radical-coupling reaction, yielding optically active lignans from two molecules of coniferyl alcohol in the biosynthesis of lignans, flavonolignans, and alkaloids and thus plays a central role in plant secondary metabolism.</text>
</comment>
<evidence type="ECO:0000256" key="2">
    <source>
        <dbReference type="ARBA" id="ARBA00011738"/>
    </source>
</evidence>
<evidence type="ECO:0000256" key="1">
    <source>
        <dbReference type="ARBA" id="ARBA00010746"/>
    </source>
</evidence>
<dbReference type="EMBL" id="JAMQYH010000002">
    <property type="protein sequence ID" value="KAJ1697027.1"/>
    <property type="molecule type" value="Genomic_DNA"/>
</dbReference>
<dbReference type="Proteomes" id="UP001151287">
    <property type="component" value="Unassembled WGS sequence"/>
</dbReference>
<protein>
    <recommendedName>
        <fullName evidence="4">Dirigent protein</fullName>
    </recommendedName>
</protein>